<feature type="region of interest" description="Disordered" evidence="1">
    <location>
        <begin position="99"/>
        <end position="126"/>
    </location>
</feature>
<reference evidence="2 3" key="1">
    <citation type="submission" date="2019-06" db="EMBL/GenBank/DDBJ databases">
        <title>Draft genome sequence of Actinomyces johnsonii CCUG 34287T.</title>
        <authorList>
            <person name="Salva-Serra F."/>
            <person name="Cardew S."/>
            <person name="Moore E."/>
        </authorList>
    </citation>
    <scope>NUCLEOTIDE SEQUENCE [LARGE SCALE GENOMIC DNA]</scope>
    <source>
        <strain evidence="2 3">CCUG 34287</strain>
    </source>
</reference>
<comment type="caution">
    <text evidence="2">The sequence shown here is derived from an EMBL/GenBank/DDBJ whole genome shotgun (WGS) entry which is preliminary data.</text>
</comment>
<gene>
    <name evidence="2" type="ORF">FK256_00800</name>
</gene>
<dbReference type="RefSeq" id="WP_141423347.1">
    <property type="nucleotide sequence ID" value="NZ_JASPFB010000001.1"/>
</dbReference>
<dbReference type="Proteomes" id="UP000319010">
    <property type="component" value="Unassembled WGS sequence"/>
</dbReference>
<evidence type="ECO:0000313" key="3">
    <source>
        <dbReference type="Proteomes" id="UP000319010"/>
    </source>
</evidence>
<name>A0A508A7T6_9ACTO</name>
<organism evidence="2 3">
    <name type="scientific">Actinomyces johnsonii</name>
    <dbReference type="NCBI Taxonomy" id="544581"/>
    <lineage>
        <taxon>Bacteria</taxon>
        <taxon>Bacillati</taxon>
        <taxon>Actinomycetota</taxon>
        <taxon>Actinomycetes</taxon>
        <taxon>Actinomycetales</taxon>
        <taxon>Actinomycetaceae</taxon>
        <taxon>Actinomyces</taxon>
    </lineage>
</organism>
<sequence length="126" mass="13641">MSATPEPKPPESTSYFPSPELPSRENRKKVALRYVLDSISEAVQDLGADFVDTGAASPSESIVNGLGGDGSVWKSTLAEEMRADITGIVRKITSCLSSEKEKVSGEWSNEPDLVDGNDPRGKWRTQ</sequence>
<protein>
    <submittedName>
        <fullName evidence="2">Uncharacterized protein</fullName>
    </submittedName>
</protein>
<dbReference type="EMBL" id="VICB01000003">
    <property type="protein sequence ID" value="TQD44474.1"/>
    <property type="molecule type" value="Genomic_DNA"/>
</dbReference>
<feature type="region of interest" description="Disordered" evidence="1">
    <location>
        <begin position="1"/>
        <end position="24"/>
    </location>
</feature>
<dbReference type="AlphaFoldDB" id="A0A508A7T6"/>
<evidence type="ECO:0000313" key="2">
    <source>
        <dbReference type="EMBL" id="TQD44474.1"/>
    </source>
</evidence>
<evidence type="ECO:0000256" key="1">
    <source>
        <dbReference type="SAM" id="MobiDB-lite"/>
    </source>
</evidence>
<feature type="compositionally biased region" description="Basic and acidic residues" evidence="1">
    <location>
        <begin position="117"/>
        <end position="126"/>
    </location>
</feature>
<accession>A0A508A7T6</accession>
<proteinExistence type="predicted"/>